<evidence type="ECO:0000313" key="2">
    <source>
        <dbReference type="Proteomes" id="UP000005239"/>
    </source>
</evidence>
<dbReference type="OrthoDB" id="5844433at2759"/>
<name>A0A2A6CVA1_PRIPA</name>
<protein>
    <submittedName>
        <fullName evidence="1">Uncharacterized protein</fullName>
    </submittedName>
</protein>
<sequence>MRLQKERIAELVVDNDTLQAKLTDVNFNTNDVIGYLKRSVEDKDSEIARLEDSERRVRLEGENALKTEHDRHRSIEEGLRNEIAMVKAENHIMNTQLGNQHRMQLEMGEMAEKMTAMRRTLDDQEAELKRKAADESTVALVAENK</sequence>
<reference evidence="2" key="1">
    <citation type="journal article" date="2008" name="Nat. Genet.">
        <title>The Pristionchus pacificus genome provides a unique perspective on nematode lifestyle and parasitism.</title>
        <authorList>
            <person name="Dieterich C."/>
            <person name="Clifton S.W."/>
            <person name="Schuster L.N."/>
            <person name="Chinwalla A."/>
            <person name="Delehaunty K."/>
            <person name="Dinkelacker I."/>
            <person name="Fulton L."/>
            <person name="Fulton R."/>
            <person name="Godfrey J."/>
            <person name="Minx P."/>
            <person name="Mitreva M."/>
            <person name="Roeseler W."/>
            <person name="Tian H."/>
            <person name="Witte H."/>
            <person name="Yang S.P."/>
            <person name="Wilson R.K."/>
            <person name="Sommer R.J."/>
        </authorList>
    </citation>
    <scope>NUCLEOTIDE SEQUENCE [LARGE SCALE GENOMIC DNA]</scope>
    <source>
        <strain evidence="2">PS312</strain>
    </source>
</reference>
<organism evidence="1 2">
    <name type="scientific">Pristionchus pacificus</name>
    <name type="common">Parasitic nematode worm</name>
    <dbReference type="NCBI Taxonomy" id="54126"/>
    <lineage>
        <taxon>Eukaryota</taxon>
        <taxon>Metazoa</taxon>
        <taxon>Ecdysozoa</taxon>
        <taxon>Nematoda</taxon>
        <taxon>Chromadorea</taxon>
        <taxon>Rhabditida</taxon>
        <taxon>Rhabditina</taxon>
        <taxon>Diplogasteromorpha</taxon>
        <taxon>Diplogasteroidea</taxon>
        <taxon>Neodiplogasteridae</taxon>
        <taxon>Pristionchus</taxon>
    </lineage>
</organism>
<proteinExistence type="predicted"/>
<evidence type="ECO:0000313" key="1">
    <source>
        <dbReference type="EnsemblMetazoa" id="PPA44222.1"/>
    </source>
</evidence>
<dbReference type="Proteomes" id="UP000005239">
    <property type="component" value="Unassembled WGS sequence"/>
</dbReference>
<reference evidence="1" key="2">
    <citation type="submission" date="2022-06" db="UniProtKB">
        <authorList>
            <consortium name="EnsemblMetazoa"/>
        </authorList>
    </citation>
    <scope>IDENTIFICATION</scope>
    <source>
        <strain evidence="1">PS312</strain>
    </source>
</reference>
<accession>A0A8R1Z5N6</accession>
<accession>A0A2A6CVA1</accession>
<dbReference type="EnsemblMetazoa" id="PPA44222.1">
    <property type="protein sequence ID" value="PPA44222.1"/>
    <property type="gene ID" value="WBGene00282591"/>
</dbReference>
<keyword evidence="2" id="KW-1185">Reference proteome</keyword>
<gene>
    <name evidence="1" type="primary">WBGene00282591</name>
</gene>
<dbReference type="AlphaFoldDB" id="A0A2A6CVA1"/>